<evidence type="ECO:0000259" key="7">
    <source>
        <dbReference type="Pfam" id="PF09335"/>
    </source>
</evidence>
<evidence type="ECO:0000256" key="2">
    <source>
        <dbReference type="ARBA" id="ARBA00022692"/>
    </source>
</evidence>
<dbReference type="InterPro" id="IPR032816">
    <property type="entry name" value="VTT_dom"/>
</dbReference>
<evidence type="ECO:0000256" key="6">
    <source>
        <dbReference type="SAM" id="Phobius"/>
    </source>
</evidence>
<sequence length="307" mass="32065">MTAASHAADAVSVYIGAGTAAPPPGSALAEKPHKPPPSLTRAAVLRNRVLAAALAIAVIGLIYFEVHTTAVDFWRVVRAHASRETLSSPEKLADFAREVRKVADGRLASVTSLIACIYITLQTFCIPGTIALNVVTGALLGVQFGLPLCVLLGTAGACCCYGGSSIFGTQLAAAVDAKLMKGQGVGKLRASVQRYRSDLFVYLLFLRLTPILPNWLINLGSPVASVPLYQFALATLLGITPQTYLSVRFGTLAQTGGNVKALVTPYDTAAIAALGVIALVVMRLKKRFAGALDAPAAAANDALHDKK</sequence>
<feature type="transmembrane region" description="Helical" evidence="6">
    <location>
        <begin position="138"/>
        <end position="161"/>
    </location>
</feature>
<comment type="similarity">
    <text evidence="5">Belongs to the TMEM41 family.</text>
</comment>
<keyword evidence="2 6" id="KW-0812">Transmembrane</keyword>
<protein>
    <recommendedName>
        <fullName evidence="7">VTT domain-containing protein</fullName>
    </recommendedName>
</protein>
<dbReference type="GO" id="GO:0000045">
    <property type="term" value="P:autophagosome assembly"/>
    <property type="evidence" value="ECO:0007669"/>
    <property type="project" value="TreeGrafter"/>
</dbReference>
<dbReference type="GO" id="GO:0016020">
    <property type="term" value="C:membrane"/>
    <property type="evidence" value="ECO:0007669"/>
    <property type="project" value="UniProtKB-SubCell"/>
</dbReference>
<organism evidence="8">
    <name type="scientific">Neobodo designis</name>
    <name type="common">Flagellated protozoan</name>
    <name type="synonym">Bodo designis</name>
    <dbReference type="NCBI Taxonomy" id="312471"/>
    <lineage>
        <taxon>Eukaryota</taxon>
        <taxon>Discoba</taxon>
        <taxon>Euglenozoa</taxon>
        <taxon>Kinetoplastea</taxon>
        <taxon>Metakinetoplastina</taxon>
        <taxon>Neobodonida</taxon>
        <taxon>Neobodo</taxon>
    </lineage>
</organism>
<reference evidence="8" key="1">
    <citation type="submission" date="2021-01" db="EMBL/GenBank/DDBJ databases">
        <authorList>
            <person name="Corre E."/>
            <person name="Pelletier E."/>
            <person name="Niang G."/>
            <person name="Scheremetjew M."/>
            <person name="Finn R."/>
            <person name="Kale V."/>
            <person name="Holt S."/>
            <person name="Cochrane G."/>
            <person name="Meng A."/>
            <person name="Brown T."/>
            <person name="Cohen L."/>
        </authorList>
    </citation>
    <scope>NUCLEOTIDE SEQUENCE</scope>
    <source>
        <strain evidence="8">CCAP 1951/1</strain>
    </source>
</reference>
<feature type="transmembrane region" description="Helical" evidence="6">
    <location>
        <begin position="49"/>
        <end position="66"/>
    </location>
</feature>
<keyword evidence="4 6" id="KW-0472">Membrane</keyword>
<name>A0A7S1LJK0_NEODS</name>
<dbReference type="InterPro" id="IPR045014">
    <property type="entry name" value="TM41A/B"/>
</dbReference>
<accession>A0A7S1LJK0</accession>
<evidence type="ECO:0000256" key="5">
    <source>
        <dbReference type="ARBA" id="ARBA00025797"/>
    </source>
</evidence>
<evidence type="ECO:0000256" key="3">
    <source>
        <dbReference type="ARBA" id="ARBA00022989"/>
    </source>
</evidence>
<feature type="transmembrane region" description="Helical" evidence="6">
    <location>
        <begin position="107"/>
        <end position="132"/>
    </location>
</feature>
<dbReference type="EMBL" id="HBGF01015054">
    <property type="protein sequence ID" value="CAD9106237.1"/>
    <property type="molecule type" value="Transcribed_RNA"/>
</dbReference>
<comment type="subcellular location">
    <subcellularLocation>
        <location evidence="1">Membrane</location>
        <topology evidence="1">Multi-pass membrane protein</topology>
    </subcellularLocation>
</comment>
<dbReference type="PANTHER" id="PTHR43220:SF18">
    <property type="entry name" value="TRANSMEMBRANE PROTEIN 41B"/>
    <property type="match status" value="1"/>
</dbReference>
<gene>
    <name evidence="8" type="ORF">NDES1114_LOCUS9847</name>
</gene>
<dbReference type="PANTHER" id="PTHR43220">
    <property type="match status" value="1"/>
</dbReference>
<feature type="domain" description="VTT" evidence="7">
    <location>
        <begin position="126"/>
        <end position="251"/>
    </location>
</feature>
<evidence type="ECO:0000256" key="4">
    <source>
        <dbReference type="ARBA" id="ARBA00023136"/>
    </source>
</evidence>
<evidence type="ECO:0000313" key="8">
    <source>
        <dbReference type="EMBL" id="CAD9106237.1"/>
    </source>
</evidence>
<proteinExistence type="inferred from homology"/>
<dbReference type="AlphaFoldDB" id="A0A7S1LJK0"/>
<feature type="transmembrane region" description="Helical" evidence="6">
    <location>
        <begin position="199"/>
        <end position="217"/>
    </location>
</feature>
<dbReference type="Pfam" id="PF09335">
    <property type="entry name" value="VTT_dom"/>
    <property type="match status" value="1"/>
</dbReference>
<feature type="transmembrane region" description="Helical" evidence="6">
    <location>
        <begin position="263"/>
        <end position="282"/>
    </location>
</feature>
<evidence type="ECO:0000256" key="1">
    <source>
        <dbReference type="ARBA" id="ARBA00004141"/>
    </source>
</evidence>
<keyword evidence="3 6" id="KW-1133">Transmembrane helix</keyword>